<proteinExistence type="predicted"/>
<reference evidence="1 2" key="1">
    <citation type="journal article" date="2021" name="Elife">
        <title>Chloroplast acquisition without the gene transfer in kleptoplastic sea slugs, Plakobranchus ocellatus.</title>
        <authorList>
            <person name="Maeda T."/>
            <person name="Takahashi S."/>
            <person name="Yoshida T."/>
            <person name="Shimamura S."/>
            <person name="Takaki Y."/>
            <person name="Nagai Y."/>
            <person name="Toyoda A."/>
            <person name="Suzuki Y."/>
            <person name="Arimoto A."/>
            <person name="Ishii H."/>
            <person name="Satoh N."/>
            <person name="Nishiyama T."/>
            <person name="Hasebe M."/>
            <person name="Maruyama T."/>
            <person name="Minagawa J."/>
            <person name="Obokata J."/>
            <person name="Shigenobu S."/>
        </authorList>
    </citation>
    <scope>NUCLEOTIDE SEQUENCE [LARGE SCALE GENOMIC DNA]</scope>
</reference>
<organism evidence="1 2">
    <name type="scientific">Elysia marginata</name>
    <dbReference type="NCBI Taxonomy" id="1093978"/>
    <lineage>
        <taxon>Eukaryota</taxon>
        <taxon>Metazoa</taxon>
        <taxon>Spiralia</taxon>
        <taxon>Lophotrochozoa</taxon>
        <taxon>Mollusca</taxon>
        <taxon>Gastropoda</taxon>
        <taxon>Heterobranchia</taxon>
        <taxon>Euthyneura</taxon>
        <taxon>Panpulmonata</taxon>
        <taxon>Sacoglossa</taxon>
        <taxon>Placobranchoidea</taxon>
        <taxon>Plakobranchidae</taxon>
        <taxon>Elysia</taxon>
    </lineage>
</organism>
<evidence type="ECO:0000313" key="1">
    <source>
        <dbReference type="EMBL" id="GFS15012.1"/>
    </source>
</evidence>
<gene>
    <name evidence="1" type="ORF">ElyMa_004921800</name>
</gene>
<name>A0AAV4J214_9GAST</name>
<evidence type="ECO:0000313" key="2">
    <source>
        <dbReference type="Proteomes" id="UP000762676"/>
    </source>
</evidence>
<protein>
    <submittedName>
        <fullName evidence="1">Uncharacterized protein</fullName>
    </submittedName>
</protein>
<keyword evidence="2" id="KW-1185">Reference proteome</keyword>
<sequence length="98" mass="11374">MQQLFKIGAAMEVEENVLHAIAGEEIITDDAYLGFRVLIKSRQKKDEIIHYTLLLMEMFKQVELPEAHDFMVTETKKWMETVAETEPDICLKLENVFG</sequence>
<dbReference type="AlphaFoldDB" id="A0AAV4J214"/>
<dbReference type="Proteomes" id="UP000762676">
    <property type="component" value="Unassembled WGS sequence"/>
</dbReference>
<dbReference type="EMBL" id="BMAT01009858">
    <property type="protein sequence ID" value="GFS15012.1"/>
    <property type="molecule type" value="Genomic_DNA"/>
</dbReference>
<accession>A0AAV4J214</accession>
<comment type="caution">
    <text evidence="1">The sequence shown here is derived from an EMBL/GenBank/DDBJ whole genome shotgun (WGS) entry which is preliminary data.</text>
</comment>